<dbReference type="OMA" id="MEHETIN"/>
<dbReference type="Proteomes" id="UP000001554">
    <property type="component" value="Chromosome 10"/>
</dbReference>
<dbReference type="InterPro" id="IPR011011">
    <property type="entry name" value="Znf_FYVE_PHD"/>
</dbReference>
<protein>
    <submittedName>
        <fullName evidence="5">PHD finger protein 24-like</fullName>
    </submittedName>
</protein>
<dbReference type="SUPFAM" id="SSF47473">
    <property type="entry name" value="EF-hand"/>
    <property type="match status" value="1"/>
</dbReference>
<feature type="domain" description="EF-hand" evidence="3">
    <location>
        <begin position="294"/>
        <end position="329"/>
    </location>
</feature>
<evidence type="ECO:0000313" key="5">
    <source>
        <dbReference type="RefSeq" id="XP_035688915.1"/>
    </source>
</evidence>
<feature type="domain" description="EF-hand" evidence="3">
    <location>
        <begin position="202"/>
        <end position="237"/>
    </location>
</feature>
<dbReference type="GeneID" id="118424452"/>
<feature type="region of interest" description="Disordered" evidence="2">
    <location>
        <begin position="92"/>
        <end position="113"/>
    </location>
</feature>
<keyword evidence="1" id="KW-0106">Calcium</keyword>
<feature type="compositionally biased region" description="Polar residues" evidence="2">
    <location>
        <begin position="31"/>
        <end position="41"/>
    </location>
</feature>
<sequence length="405" mass="46131">MGVSVSRRIEARTRQVQQATQVVAAFREASSDGSKQFTSPVPTAEEGSRRGPGEADGREVAYTDTSSAWAMLQTGVHPKDINVGALPKKILRNVKNNKPRGRSNGKVHNSTQWDNHQDNTIVIPYETTEQVESDDLCSVCGVYTGNEIYPCRVCSKVYHEICLQKIGQCQGREALNLLLRAKTNIGWSCHECETLGPLLTEEEMQDLIDAFERCDINKDSSLSLDEYLNYRQKTMEELDIRLTEEELDRERAKFKVMDVNQTGTLDWWEFLNFEAVRKLGRRSKNTLVRLLSAKEIDMARQTFRAFDDNNDGRITEFEARETYSRWFARFVKKETGGDGPEQKKTASLDLHVDTNARMLMAADTKSTGTVTWMDFLRDQALYILAARPNLPNFPPVKQAWEANKR</sequence>
<reference evidence="5" key="2">
    <citation type="submission" date="2025-08" db="UniProtKB">
        <authorList>
            <consortium name="RefSeq"/>
        </authorList>
    </citation>
    <scope>IDENTIFICATION</scope>
    <source>
        <strain evidence="5">S238N-H82</strain>
        <tissue evidence="5">Testes</tissue>
    </source>
</reference>
<organism evidence="4 5">
    <name type="scientific">Branchiostoma floridae</name>
    <name type="common">Florida lancelet</name>
    <name type="synonym">Amphioxus</name>
    <dbReference type="NCBI Taxonomy" id="7739"/>
    <lineage>
        <taxon>Eukaryota</taxon>
        <taxon>Metazoa</taxon>
        <taxon>Chordata</taxon>
        <taxon>Cephalochordata</taxon>
        <taxon>Leptocardii</taxon>
        <taxon>Amphioxiformes</taxon>
        <taxon>Branchiostomatidae</taxon>
        <taxon>Branchiostoma</taxon>
    </lineage>
</organism>
<dbReference type="RefSeq" id="XP_035688915.1">
    <property type="nucleotide sequence ID" value="XM_035833022.1"/>
</dbReference>
<evidence type="ECO:0000256" key="1">
    <source>
        <dbReference type="ARBA" id="ARBA00022837"/>
    </source>
</evidence>
<reference evidence="4" key="1">
    <citation type="journal article" date="2020" name="Nat. Ecol. Evol.">
        <title>Deeply conserved synteny resolves early events in vertebrate evolution.</title>
        <authorList>
            <person name="Simakov O."/>
            <person name="Marletaz F."/>
            <person name="Yue J.X."/>
            <person name="O'Connell B."/>
            <person name="Jenkins J."/>
            <person name="Brandt A."/>
            <person name="Calef R."/>
            <person name="Tung C.H."/>
            <person name="Huang T.K."/>
            <person name="Schmutz J."/>
            <person name="Satoh N."/>
            <person name="Yu J.K."/>
            <person name="Putnam N.H."/>
            <person name="Green R.E."/>
            <person name="Rokhsar D.S."/>
        </authorList>
    </citation>
    <scope>NUCLEOTIDE SEQUENCE [LARGE SCALE GENOMIC DNA]</scope>
    <source>
        <strain evidence="4">S238N-H82</strain>
    </source>
</reference>
<feature type="region of interest" description="Disordered" evidence="2">
    <location>
        <begin position="27"/>
        <end position="58"/>
    </location>
</feature>
<accession>A0A9J7LX83</accession>
<evidence type="ECO:0000256" key="2">
    <source>
        <dbReference type="SAM" id="MobiDB-lite"/>
    </source>
</evidence>
<evidence type="ECO:0000313" key="4">
    <source>
        <dbReference type="Proteomes" id="UP000001554"/>
    </source>
</evidence>
<dbReference type="KEGG" id="bfo:118424452"/>
<name>A0A9J7LX83_BRAFL</name>
<feature type="compositionally biased region" description="Basic and acidic residues" evidence="2">
    <location>
        <begin position="46"/>
        <end position="58"/>
    </location>
</feature>
<dbReference type="SUPFAM" id="SSF57903">
    <property type="entry name" value="FYVE/PHD zinc finger"/>
    <property type="match status" value="1"/>
</dbReference>
<dbReference type="OrthoDB" id="9978298at2759"/>
<dbReference type="Pfam" id="PF13202">
    <property type="entry name" value="EF-hand_5"/>
    <property type="match status" value="1"/>
</dbReference>
<keyword evidence="4" id="KW-1185">Reference proteome</keyword>
<evidence type="ECO:0000259" key="3">
    <source>
        <dbReference type="PROSITE" id="PS50222"/>
    </source>
</evidence>
<dbReference type="AlphaFoldDB" id="A0A9J7LX83"/>
<dbReference type="GO" id="GO:0005509">
    <property type="term" value="F:calcium ion binding"/>
    <property type="evidence" value="ECO:0007669"/>
    <property type="project" value="InterPro"/>
</dbReference>
<feature type="compositionally biased region" description="Basic residues" evidence="2">
    <location>
        <begin position="92"/>
        <end position="105"/>
    </location>
</feature>
<dbReference type="CDD" id="cd15489">
    <property type="entry name" value="PHD_SF"/>
    <property type="match status" value="1"/>
</dbReference>
<proteinExistence type="predicted"/>
<dbReference type="InterPro" id="IPR013083">
    <property type="entry name" value="Znf_RING/FYVE/PHD"/>
</dbReference>
<dbReference type="Pfam" id="PF16744">
    <property type="entry name" value="zf-RING_15"/>
    <property type="match status" value="1"/>
</dbReference>
<dbReference type="InterPro" id="IPR011992">
    <property type="entry name" value="EF-hand-dom_pair"/>
</dbReference>
<dbReference type="Gene3D" id="3.30.40.10">
    <property type="entry name" value="Zinc/RING finger domain, C3HC4 (zinc finger)"/>
    <property type="match status" value="1"/>
</dbReference>
<dbReference type="InterPro" id="IPR031946">
    <property type="entry name" value="KIAA1045_Zf_RING"/>
</dbReference>
<dbReference type="Gene3D" id="1.10.238.10">
    <property type="entry name" value="EF-hand"/>
    <property type="match status" value="2"/>
</dbReference>
<dbReference type="PROSITE" id="PS00018">
    <property type="entry name" value="EF_HAND_1"/>
    <property type="match status" value="1"/>
</dbReference>
<gene>
    <name evidence="5" type="primary">LOC118424452</name>
</gene>
<dbReference type="InterPro" id="IPR018247">
    <property type="entry name" value="EF_Hand_1_Ca_BS"/>
</dbReference>
<dbReference type="PROSITE" id="PS50222">
    <property type="entry name" value="EF_HAND_2"/>
    <property type="match status" value="2"/>
</dbReference>
<dbReference type="InterPro" id="IPR002048">
    <property type="entry name" value="EF_hand_dom"/>
</dbReference>